<keyword evidence="7" id="KW-0539">Nucleus</keyword>
<evidence type="ECO:0000256" key="2">
    <source>
        <dbReference type="ARBA" id="ARBA00004123"/>
    </source>
</evidence>
<dbReference type="PANTHER" id="PTHR22930">
    <property type="match status" value="1"/>
</dbReference>
<dbReference type="GO" id="GO:0004518">
    <property type="term" value="F:nuclease activity"/>
    <property type="evidence" value="ECO:0007669"/>
    <property type="project" value="UniProtKB-KW"/>
</dbReference>
<reference evidence="9" key="3">
    <citation type="submission" date="2025-08" db="UniProtKB">
        <authorList>
            <consortium name="Ensembl"/>
        </authorList>
    </citation>
    <scope>IDENTIFICATION</scope>
</reference>
<comment type="similarity">
    <text evidence="3">Belongs to the HARBI1 family.</text>
</comment>
<proteinExistence type="inferred from homology"/>
<dbReference type="GO" id="GO:0046872">
    <property type="term" value="F:metal ion binding"/>
    <property type="evidence" value="ECO:0007669"/>
    <property type="project" value="UniProtKB-KW"/>
</dbReference>
<evidence type="ECO:0000313" key="10">
    <source>
        <dbReference type="Proteomes" id="UP000007267"/>
    </source>
</evidence>
<dbReference type="InterPro" id="IPR027806">
    <property type="entry name" value="HARBI1_dom"/>
</dbReference>
<dbReference type="eggNOG" id="KOG4585">
    <property type="taxonomic scope" value="Eukaryota"/>
</dbReference>
<dbReference type="GO" id="GO:0016787">
    <property type="term" value="F:hydrolase activity"/>
    <property type="evidence" value="ECO:0007669"/>
    <property type="project" value="UniProtKB-KW"/>
</dbReference>
<keyword evidence="5" id="KW-0479">Metal-binding</keyword>
<protein>
    <recommendedName>
        <fullName evidence="8">DDE Tnp4 domain-containing protein</fullName>
    </recommendedName>
</protein>
<keyword evidence="10" id="KW-1185">Reference proteome</keyword>
<evidence type="ECO:0000256" key="1">
    <source>
        <dbReference type="ARBA" id="ARBA00001968"/>
    </source>
</evidence>
<evidence type="ECO:0000256" key="5">
    <source>
        <dbReference type="ARBA" id="ARBA00022723"/>
    </source>
</evidence>
<dbReference type="OMA" id="MEMPLCI"/>
<dbReference type="GO" id="GO:0005634">
    <property type="term" value="C:nucleus"/>
    <property type="evidence" value="ECO:0007669"/>
    <property type="project" value="UniProtKB-SubCell"/>
</dbReference>
<name>K7F1H8_PELSI</name>
<dbReference type="InterPro" id="IPR045249">
    <property type="entry name" value="HARBI1-like"/>
</dbReference>
<keyword evidence="6" id="KW-0378">Hydrolase</keyword>
<dbReference type="AlphaFoldDB" id="K7F1H8"/>
<evidence type="ECO:0000259" key="8">
    <source>
        <dbReference type="Pfam" id="PF13359"/>
    </source>
</evidence>
<reference evidence="10" key="2">
    <citation type="journal article" date="2013" name="Nat. Genet.">
        <title>The draft genomes of soft-shell turtle and green sea turtle yield insights into the development and evolution of the turtle-specific body plan.</title>
        <authorList>
            <person name="Wang Z."/>
            <person name="Pascual-Anaya J."/>
            <person name="Zadissa A."/>
            <person name="Li W."/>
            <person name="Niimura Y."/>
            <person name="Huang Z."/>
            <person name="Li C."/>
            <person name="White S."/>
            <person name="Xiong Z."/>
            <person name="Fang D."/>
            <person name="Wang B."/>
            <person name="Ming Y."/>
            <person name="Chen Y."/>
            <person name="Zheng Y."/>
            <person name="Kuraku S."/>
            <person name="Pignatelli M."/>
            <person name="Herrero J."/>
            <person name="Beal K."/>
            <person name="Nozawa M."/>
            <person name="Li Q."/>
            <person name="Wang J."/>
            <person name="Zhang H."/>
            <person name="Yu L."/>
            <person name="Shigenobu S."/>
            <person name="Wang J."/>
            <person name="Liu J."/>
            <person name="Flicek P."/>
            <person name="Searle S."/>
            <person name="Wang J."/>
            <person name="Kuratani S."/>
            <person name="Yin Y."/>
            <person name="Aken B."/>
            <person name="Zhang G."/>
            <person name="Irie N."/>
        </authorList>
    </citation>
    <scope>NUCLEOTIDE SEQUENCE [LARGE SCALE GENOMIC DNA]</scope>
    <source>
        <strain evidence="10">Daiwa-1</strain>
    </source>
</reference>
<reference evidence="10" key="1">
    <citation type="submission" date="2011-10" db="EMBL/GenBank/DDBJ databases">
        <authorList>
            <consortium name="Soft-shell Turtle Genome Consortium"/>
        </authorList>
    </citation>
    <scope>NUCLEOTIDE SEQUENCE [LARGE SCALE GENOMIC DNA]</scope>
    <source>
        <strain evidence="10">Daiwa-1</strain>
    </source>
</reference>
<dbReference type="GeneTree" id="ENSGT00940000163810"/>
<dbReference type="EMBL" id="AGCU01073175">
    <property type="status" value="NOT_ANNOTATED_CDS"/>
    <property type="molecule type" value="Genomic_DNA"/>
</dbReference>
<reference evidence="9" key="4">
    <citation type="submission" date="2025-09" db="UniProtKB">
        <authorList>
            <consortium name="Ensembl"/>
        </authorList>
    </citation>
    <scope>IDENTIFICATION</scope>
</reference>
<evidence type="ECO:0000256" key="4">
    <source>
        <dbReference type="ARBA" id="ARBA00022722"/>
    </source>
</evidence>
<dbReference type="Ensembl" id="ENSPSIT00000001895.1">
    <property type="protein sequence ID" value="ENSPSIP00000001888.1"/>
    <property type="gene ID" value="ENSPSIG00000001895.1"/>
</dbReference>
<dbReference type="HOGENOM" id="CLU_018552_5_1_1"/>
<evidence type="ECO:0000313" key="9">
    <source>
        <dbReference type="Ensembl" id="ENSPSIP00000001888.1"/>
    </source>
</evidence>
<evidence type="ECO:0000256" key="6">
    <source>
        <dbReference type="ARBA" id="ARBA00022801"/>
    </source>
</evidence>
<sequence length="145" mass="16339">MLCRVIHLGDLDPIMAGFVTLGFPNCRGAIDGSHIPIQAPEHLAAQYINCKGCFPMVLQAMVDHCGQFTDIFIGWSGRMHNARMFRNSSLYQKLETGTSFPQQKIMVGDMEMPLCIVGDVAYSLMLWLMKPYISHLDPSRDRFNV</sequence>
<dbReference type="Proteomes" id="UP000007267">
    <property type="component" value="Unassembled WGS sequence"/>
</dbReference>
<organism evidence="9 10">
    <name type="scientific">Pelodiscus sinensis</name>
    <name type="common">Chinese softshell turtle</name>
    <name type="synonym">Trionyx sinensis</name>
    <dbReference type="NCBI Taxonomy" id="13735"/>
    <lineage>
        <taxon>Eukaryota</taxon>
        <taxon>Metazoa</taxon>
        <taxon>Chordata</taxon>
        <taxon>Craniata</taxon>
        <taxon>Vertebrata</taxon>
        <taxon>Euteleostomi</taxon>
        <taxon>Archelosauria</taxon>
        <taxon>Testudinata</taxon>
        <taxon>Testudines</taxon>
        <taxon>Cryptodira</taxon>
        <taxon>Trionychia</taxon>
        <taxon>Trionychidae</taxon>
        <taxon>Pelodiscus</taxon>
    </lineage>
</organism>
<dbReference type="Pfam" id="PF13359">
    <property type="entry name" value="DDE_Tnp_4"/>
    <property type="match status" value="1"/>
</dbReference>
<evidence type="ECO:0000256" key="7">
    <source>
        <dbReference type="ARBA" id="ARBA00023242"/>
    </source>
</evidence>
<keyword evidence="4" id="KW-0540">Nuclease</keyword>
<accession>K7F1H8</accession>
<comment type="cofactor">
    <cofactor evidence="1">
        <name>a divalent metal cation</name>
        <dbReference type="ChEBI" id="CHEBI:60240"/>
    </cofactor>
</comment>
<feature type="domain" description="DDE Tnp4" evidence="8">
    <location>
        <begin position="30"/>
        <end position="139"/>
    </location>
</feature>
<evidence type="ECO:0000256" key="3">
    <source>
        <dbReference type="ARBA" id="ARBA00006958"/>
    </source>
</evidence>
<comment type="subcellular location">
    <subcellularLocation>
        <location evidence="2">Nucleus</location>
    </subcellularLocation>
</comment>
<dbReference type="PANTHER" id="PTHR22930:SF206">
    <property type="entry name" value="NUCLEASE HARBI1"/>
    <property type="match status" value="1"/>
</dbReference>